<evidence type="ECO:0000313" key="2">
    <source>
        <dbReference type="EMBL" id="MPA62303.1"/>
    </source>
</evidence>
<dbReference type="InterPro" id="IPR026960">
    <property type="entry name" value="RVT-Znf"/>
</dbReference>
<proteinExistence type="predicted"/>
<dbReference type="AlphaFoldDB" id="A0A5B7B4Q6"/>
<name>A0A5B7B4Q6_DAVIN</name>
<evidence type="ECO:0000259" key="1">
    <source>
        <dbReference type="Pfam" id="PF13966"/>
    </source>
</evidence>
<dbReference type="EMBL" id="GHES01031744">
    <property type="protein sequence ID" value="MPA62303.1"/>
    <property type="molecule type" value="Transcribed_RNA"/>
</dbReference>
<accession>A0A5B7B4Q6</accession>
<dbReference type="PANTHER" id="PTHR36617:SF15">
    <property type="entry name" value="REVERSE TRANSCRIPTASE ZINC-BINDING DOMAIN-CONTAINING PROTEIN"/>
    <property type="match status" value="1"/>
</dbReference>
<gene>
    <name evidence="2" type="ORF">Din_031744</name>
</gene>
<dbReference type="PANTHER" id="PTHR36617">
    <property type="entry name" value="PROTEIN, PUTATIVE-RELATED"/>
    <property type="match status" value="1"/>
</dbReference>
<protein>
    <recommendedName>
        <fullName evidence="1">Reverse transcriptase zinc-binding domain-containing protein</fullName>
    </recommendedName>
</protein>
<sequence>MVSDYGCWDRGEMIWDPRLRRDLRDWEIAEVINLLGHLSSLRLVAGHVDALVWKVDHSRGFSVRSFFKELTAKGDCSFPWIAIWKSKAPLKVNFFVWLVAWDAVLTTHKFQRRDFMLANRCYV</sequence>
<dbReference type="Pfam" id="PF13966">
    <property type="entry name" value="zf-RVT"/>
    <property type="match status" value="1"/>
</dbReference>
<reference evidence="2" key="1">
    <citation type="submission" date="2019-08" db="EMBL/GenBank/DDBJ databases">
        <title>Reference gene set and small RNA set construction with multiple tissues from Davidia involucrata Baill.</title>
        <authorList>
            <person name="Yang H."/>
            <person name="Zhou C."/>
            <person name="Li G."/>
            <person name="Wang J."/>
            <person name="Gao P."/>
            <person name="Wang M."/>
            <person name="Wang R."/>
            <person name="Zhao Y."/>
        </authorList>
    </citation>
    <scope>NUCLEOTIDE SEQUENCE</scope>
    <source>
        <tissue evidence="2">Mixed with DoveR01_LX</tissue>
    </source>
</reference>
<feature type="domain" description="Reverse transcriptase zinc-binding" evidence="1">
    <location>
        <begin position="61"/>
        <end position="122"/>
    </location>
</feature>
<organism evidence="2">
    <name type="scientific">Davidia involucrata</name>
    <name type="common">Dove tree</name>
    <dbReference type="NCBI Taxonomy" id="16924"/>
    <lineage>
        <taxon>Eukaryota</taxon>
        <taxon>Viridiplantae</taxon>
        <taxon>Streptophyta</taxon>
        <taxon>Embryophyta</taxon>
        <taxon>Tracheophyta</taxon>
        <taxon>Spermatophyta</taxon>
        <taxon>Magnoliopsida</taxon>
        <taxon>eudicotyledons</taxon>
        <taxon>Gunneridae</taxon>
        <taxon>Pentapetalae</taxon>
        <taxon>asterids</taxon>
        <taxon>Cornales</taxon>
        <taxon>Nyssaceae</taxon>
        <taxon>Davidia</taxon>
    </lineage>
</organism>